<accession>A0AAW1AX31</accession>
<gene>
    <name evidence="7" type="ORF">NXF25_015709</name>
</gene>
<evidence type="ECO:0000256" key="2">
    <source>
        <dbReference type="ARBA" id="ARBA00022741"/>
    </source>
</evidence>
<dbReference type="PROSITE" id="PS50067">
    <property type="entry name" value="KINESIN_MOTOR_2"/>
    <property type="match status" value="1"/>
</dbReference>
<dbReference type="GO" id="GO:0007018">
    <property type="term" value="P:microtubule-based movement"/>
    <property type="evidence" value="ECO:0007669"/>
    <property type="project" value="InterPro"/>
</dbReference>
<dbReference type="GO" id="GO:0005875">
    <property type="term" value="C:microtubule associated complex"/>
    <property type="evidence" value="ECO:0007669"/>
    <property type="project" value="TreeGrafter"/>
</dbReference>
<reference evidence="7 8" key="1">
    <citation type="journal article" date="2024" name="Proc. Natl. Acad. Sci. U.S.A.">
        <title>The genetic regulatory architecture and epigenomic basis for age-related changes in rattlesnake venom.</title>
        <authorList>
            <person name="Hogan M.P."/>
            <person name="Holding M.L."/>
            <person name="Nystrom G.S."/>
            <person name="Colston T.J."/>
            <person name="Bartlett D.A."/>
            <person name="Mason A.J."/>
            <person name="Ellsworth S.A."/>
            <person name="Rautsaw R.M."/>
            <person name="Lawrence K.C."/>
            <person name="Strickland J.L."/>
            <person name="He B."/>
            <person name="Fraser P."/>
            <person name="Margres M.J."/>
            <person name="Gilbert D.M."/>
            <person name="Gibbs H.L."/>
            <person name="Parkinson C.L."/>
            <person name="Rokyta D.R."/>
        </authorList>
    </citation>
    <scope>NUCLEOTIDE SEQUENCE [LARGE SCALE GENOMIC DNA]</scope>
    <source>
        <strain evidence="7">DRR0105</strain>
    </source>
</reference>
<dbReference type="InterPro" id="IPR027640">
    <property type="entry name" value="Kinesin-like_fam"/>
</dbReference>
<evidence type="ECO:0000256" key="5">
    <source>
        <dbReference type="PROSITE-ProRule" id="PRU00283"/>
    </source>
</evidence>
<evidence type="ECO:0000313" key="7">
    <source>
        <dbReference type="EMBL" id="KAK9394046.1"/>
    </source>
</evidence>
<keyword evidence="4" id="KW-0963">Cytoplasm</keyword>
<dbReference type="GO" id="GO:0003777">
    <property type="term" value="F:microtubule motor activity"/>
    <property type="evidence" value="ECO:0007669"/>
    <property type="project" value="InterPro"/>
</dbReference>
<dbReference type="AlphaFoldDB" id="A0AAW1AX31"/>
<evidence type="ECO:0000256" key="4">
    <source>
        <dbReference type="ARBA" id="ARBA00023212"/>
    </source>
</evidence>
<dbReference type="PANTHER" id="PTHR47969:SF8">
    <property type="entry name" value="KINESIN FAMILY MEMBER 7"/>
    <property type="match status" value="1"/>
</dbReference>
<dbReference type="InterPro" id="IPR001752">
    <property type="entry name" value="Kinesin_motor_dom"/>
</dbReference>
<proteinExistence type="inferred from homology"/>
<comment type="caution">
    <text evidence="7">The sequence shown here is derived from an EMBL/GenBank/DDBJ whole genome shotgun (WGS) entry which is preliminary data.</text>
</comment>
<dbReference type="SUPFAM" id="SSF52540">
    <property type="entry name" value="P-loop containing nucleoside triphosphate hydrolases"/>
    <property type="match status" value="1"/>
</dbReference>
<comment type="subcellular location">
    <subcellularLocation>
        <location evidence="1">Cytoplasm</location>
        <location evidence="1">Cytoskeleton</location>
    </subcellularLocation>
</comment>
<dbReference type="Gene3D" id="3.40.850.10">
    <property type="entry name" value="Kinesin motor domain"/>
    <property type="match status" value="1"/>
</dbReference>
<evidence type="ECO:0000259" key="6">
    <source>
        <dbReference type="PROSITE" id="PS50067"/>
    </source>
</evidence>
<keyword evidence="8" id="KW-1185">Reference proteome</keyword>
<dbReference type="PANTHER" id="PTHR47969">
    <property type="entry name" value="CHROMOSOME-ASSOCIATED KINESIN KIF4A-RELATED"/>
    <property type="match status" value="1"/>
</dbReference>
<organism evidence="7 8">
    <name type="scientific">Crotalus adamanteus</name>
    <name type="common">Eastern diamondback rattlesnake</name>
    <dbReference type="NCBI Taxonomy" id="8729"/>
    <lineage>
        <taxon>Eukaryota</taxon>
        <taxon>Metazoa</taxon>
        <taxon>Chordata</taxon>
        <taxon>Craniata</taxon>
        <taxon>Vertebrata</taxon>
        <taxon>Euteleostomi</taxon>
        <taxon>Lepidosauria</taxon>
        <taxon>Squamata</taxon>
        <taxon>Bifurcata</taxon>
        <taxon>Unidentata</taxon>
        <taxon>Episquamata</taxon>
        <taxon>Toxicofera</taxon>
        <taxon>Serpentes</taxon>
        <taxon>Colubroidea</taxon>
        <taxon>Viperidae</taxon>
        <taxon>Crotalinae</taxon>
        <taxon>Crotalus</taxon>
    </lineage>
</organism>
<dbReference type="SMART" id="SM00129">
    <property type="entry name" value="KISc"/>
    <property type="match status" value="1"/>
</dbReference>
<dbReference type="GO" id="GO:0005524">
    <property type="term" value="F:ATP binding"/>
    <property type="evidence" value="ECO:0007669"/>
    <property type="project" value="UniProtKB-UniRule"/>
</dbReference>
<keyword evidence="3 5" id="KW-0067">ATP-binding</keyword>
<feature type="binding site" evidence="5">
    <location>
        <begin position="94"/>
        <end position="101"/>
    </location>
    <ligand>
        <name>ATP</name>
        <dbReference type="ChEBI" id="CHEBI:30616"/>
    </ligand>
</feature>
<evidence type="ECO:0000256" key="1">
    <source>
        <dbReference type="ARBA" id="ARBA00004245"/>
    </source>
</evidence>
<dbReference type="Pfam" id="PF00225">
    <property type="entry name" value="Kinesin"/>
    <property type="match status" value="1"/>
</dbReference>
<name>A0AAW1AX31_CROAD</name>
<keyword evidence="4" id="KW-0206">Cytoskeleton</keyword>
<dbReference type="Proteomes" id="UP001474421">
    <property type="component" value="Unassembled WGS sequence"/>
</dbReference>
<dbReference type="EMBL" id="JAOTOJ010000012">
    <property type="protein sequence ID" value="KAK9394046.1"/>
    <property type="molecule type" value="Genomic_DNA"/>
</dbReference>
<keyword evidence="5" id="KW-0505">Motor protein</keyword>
<evidence type="ECO:0000313" key="8">
    <source>
        <dbReference type="Proteomes" id="UP001474421"/>
    </source>
</evidence>
<dbReference type="GO" id="GO:0008017">
    <property type="term" value="F:microtubule binding"/>
    <property type="evidence" value="ECO:0007669"/>
    <property type="project" value="InterPro"/>
</dbReference>
<feature type="domain" description="Kinesin motor" evidence="6">
    <location>
        <begin position="15"/>
        <end position="117"/>
    </location>
</feature>
<evidence type="ECO:0000256" key="3">
    <source>
        <dbReference type="ARBA" id="ARBA00022840"/>
    </source>
</evidence>
<keyword evidence="2 5" id="KW-0547">Nucleotide-binding</keyword>
<comment type="similarity">
    <text evidence="5">Belongs to the TRAFAC class myosin-kinesin ATPase superfamily. Kinesin family.</text>
</comment>
<dbReference type="GO" id="GO:0007052">
    <property type="term" value="P:mitotic spindle organization"/>
    <property type="evidence" value="ECO:0007669"/>
    <property type="project" value="TreeGrafter"/>
</dbReference>
<sequence length="117" mass="12948">MGLKAKVQPLMEETPVRVAVRIRPLLPKEKLHGHQTCLQGDPEKKEVTLGHSQRFQFETIFTETSDQVSVYATCVQPLVEAFLEGFNVTVFAYGQTGSGKTYTIGEARVCKSTGFLA</sequence>
<dbReference type="GO" id="GO:0051231">
    <property type="term" value="P:spindle elongation"/>
    <property type="evidence" value="ECO:0007669"/>
    <property type="project" value="TreeGrafter"/>
</dbReference>
<dbReference type="InterPro" id="IPR036961">
    <property type="entry name" value="Kinesin_motor_dom_sf"/>
</dbReference>
<dbReference type="InterPro" id="IPR027417">
    <property type="entry name" value="P-loop_NTPase"/>
</dbReference>
<protein>
    <submittedName>
        <fullName evidence="7">Kinesin-like KIF7</fullName>
    </submittedName>
</protein>